<dbReference type="Proteomes" id="UP001221413">
    <property type="component" value="Unassembled WGS sequence"/>
</dbReference>
<name>A0AAD6NK99_DREDA</name>
<reference evidence="1" key="1">
    <citation type="submission" date="2023-01" db="EMBL/GenBank/DDBJ databases">
        <title>The chitinases involved in constricting ring structure development in the nematode-trapping fungus Drechslerella dactyloides.</title>
        <authorList>
            <person name="Wang R."/>
            <person name="Zhang L."/>
            <person name="Tang P."/>
            <person name="Li S."/>
            <person name="Liang L."/>
        </authorList>
    </citation>
    <scope>NUCLEOTIDE SEQUENCE</scope>
    <source>
        <strain evidence="1">YMF1.00031</strain>
    </source>
</reference>
<accession>A0AAD6NK99</accession>
<sequence length="172" mass="19056">MINDQRKVGSITAARKIFGQWRGEKEESLSSSEIVSEVTNELQSSTSYSFRSTFSDKDAVVDILVVTGRRKAVELEVGIESDLDVELGIDFNLDTDIEVETDVTLETAVDLDVDTDFEIDLDREVNAELQLDVELGMEVEIDVDVESESENGDTLTLETVSSRFTAQLANPI</sequence>
<dbReference type="EMBL" id="JAQGDS010000003">
    <property type="protein sequence ID" value="KAJ6262556.1"/>
    <property type="molecule type" value="Genomic_DNA"/>
</dbReference>
<protein>
    <submittedName>
        <fullName evidence="1">Uncharacterized protein</fullName>
    </submittedName>
</protein>
<dbReference type="AlphaFoldDB" id="A0AAD6NK99"/>
<organism evidence="1 2">
    <name type="scientific">Drechslerella dactyloides</name>
    <name type="common">Nematode-trapping fungus</name>
    <name type="synonym">Arthrobotrys dactyloides</name>
    <dbReference type="NCBI Taxonomy" id="74499"/>
    <lineage>
        <taxon>Eukaryota</taxon>
        <taxon>Fungi</taxon>
        <taxon>Dikarya</taxon>
        <taxon>Ascomycota</taxon>
        <taxon>Pezizomycotina</taxon>
        <taxon>Orbiliomycetes</taxon>
        <taxon>Orbiliales</taxon>
        <taxon>Orbiliaceae</taxon>
        <taxon>Drechslerella</taxon>
    </lineage>
</organism>
<keyword evidence="2" id="KW-1185">Reference proteome</keyword>
<comment type="caution">
    <text evidence="1">The sequence shown here is derived from an EMBL/GenBank/DDBJ whole genome shotgun (WGS) entry which is preliminary data.</text>
</comment>
<proteinExistence type="predicted"/>
<evidence type="ECO:0000313" key="2">
    <source>
        <dbReference type="Proteomes" id="UP001221413"/>
    </source>
</evidence>
<gene>
    <name evidence="1" type="ORF">Dda_3367</name>
</gene>
<evidence type="ECO:0000313" key="1">
    <source>
        <dbReference type="EMBL" id="KAJ6262556.1"/>
    </source>
</evidence>